<organism evidence="2 3">
    <name type="scientific">Oryza meyeriana var. granulata</name>
    <dbReference type="NCBI Taxonomy" id="110450"/>
    <lineage>
        <taxon>Eukaryota</taxon>
        <taxon>Viridiplantae</taxon>
        <taxon>Streptophyta</taxon>
        <taxon>Embryophyta</taxon>
        <taxon>Tracheophyta</taxon>
        <taxon>Spermatophyta</taxon>
        <taxon>Magnoliopsida</taxon>
        <taxon>Liliopsida</taxon>
        <taxon>Poales</taxon>
        <taxon>Poaceae</taxon>
        <taxon>BOP clade</taxon>
        <taxon>Oryzoideae</taxon>
        <taxon>Oryzeae</taxon>
        <taxon>Oryzinae</taxon>
        <taxon>Oryza</taxon>
        <taxon>Oryza meyeriana</taxon>
    </lineage>
</organism>
<accession>A0A6G1BTX6</accession>
<dbReference type="AlphaFoldDB" id="A0A6G1BTX6"/>
<evidence type="ECO:0000256" key="1">
    <source>
        <dbReference type="SAM" id="MobiDB-lite"/>
    </source>
</evidence>
<reference evidence="2 3" key="1">
    <citation type="submission" date="2019-11" db="EMBL/GenBank/DDBJ databases">
        <title>Whole genome sequence of Oryza granulata.</title>
        <authorList>
            <person name="Li W."/>
        </authorList>
    </citation>
    <scope>NUCLEOTIDE SEQUENCE [LARGE SCALE GENOMIC DNA]</scope>
    <source>
        <strain evidence="3">cv. Menghai</strain>
        <tissue evidence="2">Leaf</tissue>
    </source>
</reference>
<comment type="caution">
    <text evidence="2">The sequence shown here is derived from an EMBL/GenBank/DDBJ whole genome shotgun (WGS) entry which is preliminary data.</text>
</comment>
<evidence type="ECO:0000313" key="3">
    <source>
        <dbReference type="Proteomes" id="UP000479710"/>
    </source>
</evidence>
<proteinExistence type="predicted"/>
<protein>
    <submittedName>
        <fullName evidence="2">Uncharacterized protein</fullName>
    </submittedName>
</protein>
<name>A0A6G1BTX6_9ORYZ</name>
<feature type="compositionally biased region" description="Basic and acidic residues" evidence="1">
    <location>
        <begin position="92"/>
        <end position="115"/>
    </location>
</feature>
<dbReference type="OrthoDB" id="1849707at2759"/>
<sequence>MMARPSPEVGHREVFPLDTLALLPSSSQSSPQVDAVVPADNDANEKTGIDYRGDGEVTVSYSGKRVVASPWPAFHQAPRNVTVFSMALRQRQKAERSGGHPKEEGDKEWRASGRP</sequence>
<keyword evidence="3" id="KW-1185">Reference proteome</keyword>
<dbReference type="Proteomes" id="UP000479710">
    <property type="component" value="Unassembled WGS sequence"/>
</dbReference>
<feature type="region of interest" description="Disordered" evidence="1">
    <location>
        <begin position="89"/>
        <end position="115"/>
    </location>
</feature>
<evidence type="ECO:0000313" key="2">
    <source>
        <dbReference type="EMBL" id="KAF0891114.1"/>
    </source>
</evidence>
<feature type="region of interest" description="Disordered" evidence="1">
    <location>
        <begin position="22"/>
        <end position="51"/>
    </location>
</feature>
<feature type="compositionally biased region" description="Low complexity" evidence="1">
    <location>
        <begin position="22"/>
        <end position="32"/>
    </location>
</feature>
<gene>
    <name evidence="2" type="ORF">E2562_005189</name>
</gene>
<dbReference type="EMBL" id="SPHZ02000011">
    <property type="protein sequence ID" value="KAF0891114.1"/>
    <property type="molecule type" value="Genomic_DNA"/>
</dbReference>